<dbReference type="GO" id="GO:0000030">
    <property type="term" value="F:mannosyltransferase activity"/>
    <property type="evidence" value="ECO:0007669"/>
    <property type="project" value="TreeGrafter"/>
</dbReference>
<dbReference type="Gene3D" id="3.90.550.20">
    <property type="match status" value="1"/>
</dbReference>
<reference evidence="2 3" key="1">
    <citation type="submission" date="2015-10" db="EMBL/GenBank/DDBJ databases">
        <authorList>
            <person name="Gilbert D.G."/>
        </authorList>
    </citation>
    <scope>NUCLEOTIDE SEQUENCE [LARGE SCALE GENOMIC DNA]</scope>
    <source>
        <strain evidence="2 3">ChDC F311</strain>
    </source>
</reference>
<dbReference type="PANTHER" id="PTHR32385:SF15">
    <property type="entry name" value="INOSITOL PHOSPHOCERAMIDE MANNOSYLTRANSFERASE 1"/>
    <property type="match status" value="1"/>
</dbReference>
<keyword evidence="1 2" id="KW-0808">Transferase</keyword>
<dbReference type="InterPro" id="IPR029044">
    <property type="entry name" value="Nucleotide-diphossugar_trans"/>
</dbReference>
<comment type="caution">
    <text evidence="2">The sequence shown here is derived from an EMBL/GenBank/DDBJ whole genome shotgun (WGS) entry which is preliminary data.</text>
</comment>
<name>A0A0X3Y252_FUSNC</name>
<dbReference type="RefSeq" id="WP_023041492.1">
    <property type="nucleotide sequence ID" value="NZ_CP022122.1"/>
</dbReference>
<evidence type="ECO:0000256" key="1">
    <source>
        <dbReference type="ARBA" id="ARBA00022679"/>
    </source>
</evidence>
<evidence type="ECO:0000313" key="3">
    <source>
        <dbReference type="Proteomes" id="UP000054800"/>
    </source>
</evidence>
<sequence>MIEKKIHYVWFGNAKSEKVLKCIESWKKNLPDYEIIEWNEKNFNIEEELKSNKFFRECYNRKLWAFVSDYVRVKVLYNYGGIYLDTDMEIIKDITHLLDADMFLGYENEDTMSFGIVGVIPKHKVFKKMYEFYQNEIWKSPLHIVTSILTEILEKEYHGKYRENNINIYPREYFYPFNHDEEFTKDCITGNTYAIHWWGKSWKKNPKVYFLKYKHLPWWKKYPKHVAKLINYYFKNLFNFRKE</sequence>
<dbReference type="PANTHER" id="PTHR32385">
    <property type="entry name" value="MANNOSYL PHOSPHORYLINOSITOL CERAMIDE SYNTHASE"/>
    <property type="match status" value="1"/>
</dbReference>
<dbReference type="SUPFAM" id="SSF53448">
    <property type="entry name" value="Nucleotide-diphospho-sugar transferases"/>
    <property type="match status" value="1"/>
</dbReference>
<evidence type="ECO:0000313" key="2">
    <source>
        <dbReference type="EMBL" id="KUL99118.1"/>
    </source>
</evidence>
<dbReference type="OrthoDB" id="9802987at2"/>
<proteinExistence type="predicted"/>
<accession>A0A0X3Y252</accession>
<gene>
    <name evidence="2" type="ORF">RO03_06210</name>
</gene>
<dbReference type="AlphaFoldDB" id="A0A0X3Y252"/>
<dbReference type="GO" id="GO:0016020">
    <property type="term" value="C:membrane"/>
    <property type="evidence" value="ECO:0007669"/>
    <property type="project" value="GOC"/>
</dbReference>
<dbReference type="InterPro" id="IPR007577">
    <property type="entry name" value="GlycoTrfase_DXD_sugar-bd_CS"/>
</dbReference>
<organism evidence="2 3">
    <name type="scientific">Fusobacterium nucleatum subsp. nucleatum</name>
    <dbReference type="NCBI Taxonomy" id="76856"/>
    <lineage>
        <taxon>Bacteria</taxon>
        <taxon>Fusobacteriati</taxon>
        <taxon>Fusobacteriota</taxon>
        <taxon>Fusobacteriia</taxon>
        <taxon>Fusobacteriales</taxon>
        <taxon>Fusobacteriaceae</taxon>
        <taxon>Fusobacterium</taxon>
    </lineage>
</organism>
<protein>
    <submittedName>
        <fullName evidence="2">Glycosyltransferase</fullName>
    </submittedName>
</protein>
<dbReference type="GO" id="GO:0051999">
    <property type="term" value="P:mannosyl-inositol phosphorylceramide biosynthetic process"/>
    <property type="evidence" value="ECO:0007669"/>
    <property type="project" value="TreeGrafter"/>
</dbReference>
<dbReference type="InterPro" id="IPR051706">
    <property type="entry name" value="Glycosyltransferase_domain"/>
</dbReference>
<dbReference type="Proteomes" id="UP000054800">
    <property type="component" value="Unassembled WGS sequence"/>
</dbReference>
<dbReference type="Pfam" id="PF04488">
    <property type="entry name" value="Gly_transf_sug"/>
    <property type="match status" value="1"/>
</dbReference>
<dbReference type="EMBL" id="LMVH01000001">
    <property type="protein sequence ID" value="KUL99118.1"/>
    <property type="molecule type" value="Genomic_DNA"/>
</dbReference>